<dbReference type="AlphaFoldDB" id="A0A6A7B2S3"/>
<proteinExistence type="predicted"/>
<dbReference type="Pfam" id="PF12770">
    <property type="entry name" value="CHAT"/>
    <property type="match status" value="1"/>
</dbReference>
<evidence type="ECO:0000313" key="4">
    <source>
        <dbReference type="Proteomes" id="UP000799423"/>
    </source>
</evidence>
<feature type="region of interest" description="Disordered" evidence="1">
    <location>
        <begin position="398"/>
        <end position="418"/>
    </location>
</feature>
<evidence type="ECO:0000256" key="1">
    <source>
        <dbReference type="SAM" id="MobiDB-lite"/>
    </source>
</evidence>
<name>A0A6A7B2S3_9PLEO</name>
<dbReference type="EMBL" id="MU006310">
    <property type="protein sequence ID" value="KAF2849801.1"/>
    <property type="molecule type" value="Genomic_DNA"/>
</dbReference>
<evidence type="ECO:0000259" key="2">
    <source>
        <dbReference type="Pfam" id="PF12770"/>
    </source>
</evidence>
<organism evidence="3 4">
    <name type="scientific">Plenodomus tracheiphilus IPT5</name>
    <dbReference type="NCBI Taxonomy" id="1408161"/>
    <lineage>
        <taxon>Eukaryota</taxon>
        <taxon>Fungi</taxon>
        <taxon>Dikarya</taxon>
        <taxon>Ascomycota</taxon>
        <taxon>Pezizomycotina</taxon>
        <taxon>Dothideomycetes</taxon>
        <taxon>Pleosporomycetidae</taxon>
        <taxon>Pleosporales</taxon>
        <taxon>Pleosporineae</taxon>
        <taxon>Leptosphaeriaceae</taxon>
        <taxon>Plenodomus</taxon>
    </lineage>
</organism>
<dbReference type="InterPro" id="IPR024983">
    <property type="entry name" value="CHAT_dom"/>
</dbReference>
<reference evidence="3" key="1">
    <citation type="submission" date="2020-01" db="EMBL/GenBank/DDBJ databases">
        <authorList>
            <consortium name="DOE Joint Genome Institute"/>
            <person name="Haridas S."/>
            <person name="Albert R."/>
            <person name="Binder M."/>
            <person name="Bloem J."/>
            <person name="Labutti K."/>
            <person name="Salamov A."/>
            <person name="Andreopoulos B."/>
            <person name="Baker S.E."/>
            <person name="Barry K."/>
            <person name="Bills G."/>
            <person name="Bluhm B.H."/>
            <person name="Cannon C."/>
            <person name="Castanera R."/>
            <person name="Culley D.E."/>
            <person name="Daum C."/>
            <person name="Ezra D."/>
            <person name="Gonzalez J.B."/>
            <person name="Henrissat B."/>
            <person name="Kuo A."/>
            <person name="Liang C."/>
            <person name="Lipzen A."/>
            <person name="Lutzoni F."/>
            <person name="Magnuson J."/>
            <person name="Mondo S."/>
            <person name="Nolan M."/>
            <person name="Ohm R."/>
            <person name="Pangilinan J."/>
            <person name="Park H.-J."/>
            <person name="Ramirez L."/>
            <person name="Alfaro M."/>
            <person name="Sun H."/>
            <person name="Tritt A."/>
            <person name="Yoshinaga Y."/>
            <person name="Zwiers L.-H."/>
            <person name="Turgeon B.G."/>
            <person name="Goodwin S.B."/>
            <person name="Spatafora J.W."/>
            <person name="Crous P.W."/>
            <person name="Grigoriev I.V."/>
        </authorList>
    </citation>
    <scope>NUCLEOTIDE SEQUENCE</scope>
    <source>
        <strain evidence="3">IPT5</strain>
    </source>
</reference>
<sequence length="724" mass="80357">MGLGKAYGWRCRAVRKGHRAFDDYFRQAQDQFHDALEALNSIGEALDGIMKIRVEILDSQGVFNRDHYHATLDSKGHAGAEISSLHASISCFEEALKLAEQIGNYSTTRYKKILAAGYGDLVQSLDEVDFHGSEPALSYFWSTGLELNEDAVHNTPHDHHNRAENLYNLANFYQDRYLHSRKLNKNMKLRENTFDISEGSAVDAKELDKADLRKAMELHEQALSHTKSPIYNRMEAGNQAMFASIELAIWPKAITLAEQMLGLAEQLALPTHSDEDHERILRKFPRLGATAASVFIKAGKSAVEALQILERGTGLIDYLAMQKKTKRGPQDMGRKPSEAHLLRLASDGPVVCFNVTWLGFYCSHAFIITSTEVRAIELGQGFTDLKVAECVKVIASDHGSPRSSRAEPVSYTENGVTKAAQSTTESGMKSYMIWLWDEAVKPILEELKFFWRHEPPLELPSIWWVGGGLTALLPMHAAGYHNASSTDNAISHVISSYAPSLKRLHASRSSVWVPLQSSESPRKTKIGIVAMPTTPGSEFGFLNTEKEIEYIQRHIADTADVCTLETPSKEQALQLLKTSPMVHLACHAELDPESSFGSNLILGSGSNQERLSVSDIRSINLHSAQIAYLSACSTAASSDADLVYESIHLASAFQLEFRHVVGTLWDAFDEAAVQVAATFYEELLQDIKTSKVPHALHKSVCRYRKTLEDPGNILLWGPFLHVGP</sequence>
<gene>
    <name evidence="3" type="ORF">T440DRAFT_469190</name>
</gene>
<dbReference type="Proteomes" id="UP000799423">
    <property type="component" value="Unassembled WGS sequence"/>
</dbReference>
<evidence type="ECO:0000313" key="3">
    <source>
        <dbReference type="EMBL" id="KAF2849801.1"/>
    </source>
</evidence>
<feature type="domain" description="CHAT" evidence="2">
    <location>
        <begin position="434"/>
        <end position="723"/>
    </location>
</feature>
<protein>
    <recommendedName>
        <fullName evidence="2">CHAT domain-containing protein</fullName>
    </recommendedName>
</protein>
<dbReference type="OrthoDB" id="9991317at2759"/>
<keyword evidence="4" id="KW-1185">Reference proteome</keyword>
<accession>A0A6A7B2S3</accession>